<dbReference type="EMBL" id="JALPQF010000001">
    <property type="protein sequence ID" value="MCK8479164.1"/>
    <property type="molecule type" value="Genomic_DNA"/>
</dbReference>
<name>A0ABT0H457_9FLAO</name>
<dbReference type="RefSeq" id="WP_204344283.1">
    <property type="nucleotide sequence ID" value="NZ_JACNMJ010000001.1"/>
</dbReference>
<keyword evidence="1" id="KW-1133">Transmembrane helix</keyword>
<keyword evidence="1" id="KW-0812">Transmembrane</keyword>
<organism evidence="2 3">
    <name type="scientific">Psychroserpens algicola</name>
    <dbReference type="NCBI Taxonomy" id="1719034"/>
    <lineage>
        <taxon>Bacteria</taxon>
        <taxon>Pseudomonadati</taxon>
        <taxon>Bacteroidota</taxon>
        <taxon>Flavobacteriia</taxon>
        <taxon>Flavobacteriales</taxon>
        <taxon>Flavobacteriaceae</taxon>
        <taxon>Psychroserpens</taxon>
    </lineage>
</organism>
<evidence type="ECO:0000313" key="2">
    <source>
        <dbReference type="EMBL" id="MCK8479164.1"/>
    </source>
</evidence>
<evidence type="ECO:0000256" key="1">
    <source>
        <dbReference type="SAM" id="Phobius"/>
    </source>
</evidence>
<sequence>MDATIRYIRKIPIWKIMIGFAALGVGVLGLIVLTPYALVPLLFGVMMLKTEGSEIDLESQTYRNVNAFLGFTFGKWQKLQNPEYVSVFNTTEDITVRALTAETTNTFPIIVLNIFYERNKKITVYKTKQVKDAFEVASHIADALLIDLLDATEKGDYKWVDKNHLRTHGDIVYID</sequence>
<protein>
    <submittedName>
        <fullName evidence="2">Uncharacterized protein</fullName>
    </submittedName>
</protein>
<keyword evidence="3" id="KW-1185">Reference proteome</keyword>
<comment type="caution">
    <text evidence="2">The sequence shown here is derived from an EMBL/GenBank/DDBJ whole genome shotgun (WGS) entry which is preliminary data.</text>
</comment>
<proteinExistence type="predicted"/>
<feature type="transmembrane region" description="Helical" evidence="1">
    <location>
        <begin position="12"/>
        <end position="38"/>
    </location>
</feature>
<reference evidence="2" key="1">
    <citation type="submission" date="2022-04" db="EMBL/GenBank/DDBJ databases">
        <authorList>
            <person name="Ren T."/>
        </authorList>
    </citation>
    <scope>NUCLEOTIDE SEQUENCE</scope>
    <source>
        <strain evidence="2">F63249</strain>
    </source>
</reference>
<evidence type="ECO:0000313" key="3">
    <source>
        <dbReference type="Proteomes" id="UP001203687"/>
    </source>
</evidence>
<keyword evidence="1" id="KW-0472">Membrane</keyword>
<gene>
    <name evidence="2" type="ORF">MUY34_00955</name>
</gene>
<accession>A0ABT0H457</accession>
<dbReference type="Proteomes" id="UP001203687">
    <property type="component" value="Unassembled WGS sequence"/>
</dbReference>